<dbReference type="PANTHER" id="PTHR30461">
    <property type="entry name" value="DNA-INVERTASE FROM LAMBDOID PROPHAGE"/>
    <property type="match status" value="1"/>
</dbReference>
<reference evidence="4 5" key="1">
    <citation type="submission" date="2018-08" db="EMBL/GenBank/DDBJ databases">
        <title>Genomic Encyclopedia of Archaeal and Bacterial Type Strains, Phase II (KMG-II): from individual species to whole genera.</title>
        <authorList>
            <person name="Goeker M."/>
        </authorList>
    </citation>
    <scope>NUCLEOTIDE SEQUENCE [LARGE SCALE GENOMIC DNA]</scope>
    <source>
        <strain evidence="4 5">DSM 45791</strain>
    </source>
</reference>
<proteinExistence type="predicted"/>
<keyword evidence="2" id="KW-0233">DNA recombination</keyword>
<keyword evidence="1" id="KW-0238">DNA-binding</keyword>
<evidence type="ECO:0000313" key="4">
    <source>
        <dbReference type="EMBL" id="REH48439.1"/>
    </source>
</evidence>
<dbReference type="OrthoDB" id="3372479at2"/>
<name>A0A3E0HPV2_9PSEU</name>
<evidence type="ECO:0000256" key="1">
    <source>
        <dbReference type="ARBA" id="ARBA00023125"/>
    </source>
</evidence>
<dbReference type="GO" id="GO:0003677">
    <property type="term" value="F:DNA binding"/>
    <property type="evidence" value="ECO:0007669"/>
    <property type="project" value="UniProtKB-KW"/>
</dbReference>
<dbReference type="Gene3D" id="3.90.1750.20">
    <property type="entry name" value="Putative Large Serine Recombinase, Chain B, Domain 2"/>
    <property type="match status" value="1"/>
</dbReference>
<dbReference type="EMBL" id="QUNO01000005">
    <property type="protein sequence ID" value="REH48439.1"/>
    <property type="molecule type" value="Genomic_DNA"/>
</dbReference>
<dbReference type="InterPro" id="IPR038109">
    <property type="entry name" value="DNA_bind_recomb_sf"/>
</dbReference>
<dbReference type="InterPro" id="IPR011109">
    <property type="entry name" value="DNA_bind_recombinase_dom"/>
</dbReference>
<sequence length="409" mass="45814">MGFGTIAERLNLDLEAHPPPEPPGDGRARGAWAKSSVADVLKNPKYTGCQVYNRRARRSRGGTGVYNPPEMWVWSTEPAHEPLIPKWMFDELTTRRTAKRGSRDGSGQNRHPNTKHVYELRGRVLCRCERRMLGHRHRGHSYYRCWPKDNNCGRLDKFGDHPGTVYIREDALLAAINTAYQECLFGHRRMQVLTGGLQQADVREQTERAERRSRLQKQAADLLRRQDNLLSQAENADPTDPFTRGLRERYNTLIADHQQVLDQITALDQSESESPSAPTADDLSVVELLPHLAMNLDRLPPDLRARLYELTKLRLHVAHEADNAMIELTLPGDGIGALVAVAEQAPLEAPPRQEDAGPANLQVNVGVNAAGAPGTNQTPSARTRTRCELLVSATLEITRRRRRPDGGAR</sequence>
<keyword evidence="5" id="KW-1185">Reference proteome</keyword>
<evidence type="ECO:0000256" key="2">
    <source>
        <dbReference type="ARBA" id="ARBA00023172"/>
    </source>
</evidence>
<dbReference type="PANTHER" id="PTHR30461:SF2">
    <property type="entry name" value="SERINE RECOMBINASE PINE-RELATED"/>
    <property type="match status" value="1"/>
</dbReference>
<dbReference type="Proteomes" id="UP000256269">
    <property type="component" value="Unassembled WGS sequence"/>
</dbReference>
<dbReference type="AlphaFoldDB" id="A0A3E0HPV2"/>
<organism evidence="4 5">
    <name type="scientific">Kutzneria buriramensis</name>
    <dbReference type="NCBI Taxonomy" id="1045776"/>
    <lineage>
        <taxon>Bacteria</taxon>
        <taxon>Bacillati</taxon>
        <taxon>Actinomycetota</taxon>
        <taxon>Actinomycetes</taxon>
        <taxon>Pseudonocardiales</taxon>
        <taxon>Pseudonocardiaceae</taxon>
        <taxon>Kutzneria</taxon>
    </lineage>
</organism>
<dbReference type="InterPro" id="IPR050639">
    <property type="entry name" value="SSR_resolvase"/>
</dbReference>
<gene>
    <name evidence="4" type="ORF">BCF44_105298</name>
</gene>
<feature type="domain" description="Recombinase" evidence="3">
    <location>
        <begin position="27"/>
        <end position="97"/>
    </location>
</feature>
<comment type="caution">
    <text evidence="4">The sequence shown here is derived from an EMBL/GenBank/DDBJ whole genome shotgun (WGS) entry which is preliminary data.</text>
</comment>
<dbReference type="RefSeq" id="WP_116175206.1">
    <property type="nucleotide sequence ID" value="NZ_CP144375.1"/>
</dbReference>
<evidence type="ECO:0000313" key="5">
    <source>
        <dbReference type="Proteomes" id="UP000256269"/>
    </source>
</evidence>
<dbReference type="Pfam" id="PF07508">
    <property type="entry name" value="Recombinase"/>
    <property type="match status" value="1"/>
</dbReference>
<protein>
    <submittedName>
        <fullName evidence="4">Recombinase</fullName>
    </submittedName>
</protein>
<accession>A0A3E0HPV2</accession>
<evidence type="ECO:0000259" key="3">
    <source>
        <dbReference type="Pfam" id="PF07508"/>
    </source>
</evidence>
<dbReference type="GO" id="GO:0000150">
    <property type="term" value="F:DNA strand exchange activity"/>
    <property type="evidence" value="ECO:0007669"/>
    <property type="project" value="InterPro"/>
</dbReference>